<reference evidence="1" key="2">
    <citation type="submission" date="2020-05" db="UniProtKB">
        <authorList>
            <consortium name="EnsemblMetazoa"/>
        </authorList>
    </citation>
    <scope>IDENTIFICATION</scope>
    <source>
        <strain evidence="1">IAEA</strain>
    </source>
</reference>
<dbReference type="VEuPathDB" id="VectorBase:GPAI031533"/>
<protein>
    <submittedName>
        <fullName evidence="1">Uncharacterized protein</fullName>
    </submittedName>
</protein>
<name>A0A1B0A1F7_GLOPL</name>
<evidence type="ECO:0000313" key="2">
    <source>
        <dbReference type="Proteomes" id="UP000092445"/>
    </source>
</evidence>
<dbReference type="EnsemblMetazoa" id="GPAI031533-RA">
    <property type="protein sequence ID" value="GPAI031533-PA"/>
    <property type="gene ID" value="GPAI031533"/>
</dbReference>
<sequence>MKSYVFVESKSMRQNVAFTGSQHKNDMLFLLFVIAKDLKDLIALLVNRLVIRKKFIFQIQRTYKDQHLILRTSSTIPHSVVVNTRSDCSILFCAFTSSKVELLRDDAYP</sequence>
<dbReference type="AlphaFoldDB" id="A0A1B0A1F7"/>
<evidence type="ECO:0000313" key="1">
    <source>
        <dbReference type="EnsemblMetazoa" id="GPAI031533-PA"/>
    </source>
</evidence>
<dbReference type="Proteomes" id="UP000092445">
    <property type="component" value="Unassembled WGS sequence"/>
</dbReference>
<reference evidence="2" key="1">
    <citation type="submission" date="2014-03" db="EMBL/GenBank/DDBJ databases">
        <authorList>
            <person name="Aksoy S."/>
            <person name="Warren W."/>
            <person name="Wilson R.K."/>
        </authorList>
    </citation>
    <scope>NUCLEOTIDE SEQUENCE [LARGE SCALE GENOMIC DNA]</scope>
    <source>
        <strain evidence="2">IAEA</strain>
    </source>
</reference>
<accession>A0A1B0A1F7</accession>
<organism evidence="1 2">
    <name type="scientific">Glossina pallidipes</name>
    <name type="common">Tsetse fly</name>
    <dbReference type="NCBI Taxonomy" id="7398"/>
    <lineage>
        <taxon>Eukaryota</taxon>
        <taxon>Metazoa</taxon>
        <taxon>Ecdysozoa</taxon>
        <taxon>Arthropoda</taxon>
        <taxon>Hexapoda</taxon>
        <taxon>Insecta</taxon>
        <taxon>Pterygota</taxon>
        <taxon>Neoptera</taxon>
        <taxon>Endopterygota</taxon>
        <taxon>Diptera</taxon>
        <taxon>Brachycera</taxon>
        <taxon>Muscomorpha</taxon>
        <taxon>Hippoboscoidea</taxon>
        <taxon>Glossinidae</taxon>
        <taxon>Glossina</taxon>
    </lineage>
</organism>
<proteinExistence type="predicted"/>
<keyword evidence="2" id="KW-1185">Reference proteome</keyword>